<name>A0ABR7M767_9BACT</name>
<dbReference type="Gene3D" id="1.25.40.390">
    <property type="match status" value="1"/>
</dbReference>
<dbReference type="PROSITE" id="PS51257">
    <property type="entry name" value="PROKAR_LIPOPROTEIN"/>
    <property type="match status" value="1"/>
</dbReference>
<evidence type="ECO:0000313" key="8">
    <source>
        <dbReference type="Proteomes" id="UP000765802"/>
    </source>
</evidence>
<protein>
    <submittedName>
        <fullName evidence="7">Carbohydrate-binding protein SusD</fullName>
    </submittedName>
</protein>
<reference evidence="7 8" key="1">
    <citation type="submission" date="2016-07" db="EMBL/GenBank/DDBJ databases">
        <title>Genome analysis of Flavihumibacter stibioxidans YS-17.</title>
        <authorList>
            <person name="Shi K."/>
            <person name="Han Y."/>
            <person name="Wang G."/>
        </authorList>
    </citation>
    <scope>NUCLEOTIDE SEQUENCE [LARGE SCALE GENOMIC DNA]</scope>
    <source>
        <strain evidence="7 8">YS-17</strain>
    </source>
</reference>
<evidence type="ECO:0000256" key="5">
    <source>
        <dbReference type="ARBA" id="ARBA00023237"/>
    </source>
</evidence>
<comment type="subcellular location">
    <subcellularLocation>
        <location evidence="1">Cell outer membrane</location>
    </subcellularLocation>
</comment>
<dbReference type="Pfam" id="PF07980">
    <property type="entry name" value="SusD_RagB"/>
    <property type="match status" value="1"/>
</dbReference>
<comment type="similarity">
    <text evidence="2">Belongs to the SusD family.</text>
</comment>
<keyword evidence="8" id="KW-1185">Reference proteome</keyword>
<evidence type="ECO:0000259" key="6">
    <source>
        <dbReference type="Pfam" id="PF07980"/>
    </source>
</evidence>
<dbReference type="RefSeq" id="WP_187256220.1">
    <property type="nucleotide sequence ID" value="NZ_JBHULF010000014.1"/>
</dbReference>
<accession>A0ABR7M767</accession>
<organism evidence="7 8">
    <name type="scientific">Flavihumibacter stibioxidans</name>
    <dbReference type="NCBI Taxonomy" id="1834163"/>
    <lineage>
        <taxon>Bacteria</taxon>
        <taxon>Pseudomonadati</taxon>
        <taxon>Bacteroidota</taxon>
        <taxon>Chitinophagia</taxon>
        <taxon>Chitinophagales</taxon>
        <taxon>Chitinophagaceae</taxon>
        <taxon>Flavihumibacter</taxon>
    </lineage>
</organism>
<evidence type="ECO:0000256" key="4">
    <source>
        <dbReference type="ARBA" id="ARBA00023136"/>
    </source>
</evidence>
<dbReference type="InterPro" id="IPR011990">
    <property type="entry name" value="TPR-like_helical_dom_sf"/>
</dbReference>
<evidence type="ECO:0000256" key="1">
    <source>
        <dbReference type="ARBA" id="ARBA00004442"/>
    </source>
</evidence>
<keyword evidence="4" id="KW-0472">Membrane</keyword>
<gene>
    <name evidence="7" type="ORF">BC349_07520</name>
</gene>
<sequence>MKLKNILLLTTISSTMLFSCSKLEEEFDDSLSAVEEESIDPQSILQGAYNALNTPFQDQSRFWAAQEHTSDAALGPTRGGDWDDNGVWRVLHNHKWNADHAFLRDTYRELLQAQYFATNVLQLNSSSAQQKAEARFLRALAMYCTLDGWDQVPFREGDNFNDVTLLPETKKGAECADFLVSELDKAIPDLPSSPIVKGNKDAARALKMKILINKGAYANRQTPTFDNADMAKVISLADEIINSGKYQLQENYFENFAPNNSTISKEIIYALENTPGVRGGNVRSRWFAQLHYNQNPSGWNGFATLSDFYDKFDAADKRREQSYPGITSVGGVKVGFLVGQQYDQNGNALKDRTGAPLSFTREVKLTETGTNLEVTGIRVIKYPIDYVSGDQSNNEYVIFRYADVLLMKAEALLRSGNEPAARAIVNDIRAKRGVAAFGTLNVDNLLDERGRELYWEGWRRNDLIRFGKFLQPWQEKPTDDPKYLLFAIPNEQLAVNPNLTQNPGY</sequence>
<feature type="domain" description="RagB/SusD" evidence="6">
    <location>
        <begin position="243"/>
        <end position="505"/>
    </location>
</feature>
<evidence type="ECO:0000256" key="3">
    <source>
        <dbReference type="ARBA" id="ARBA00022729"/>
    </source>
</evidence>
<keyword evidence="5" id="KW-0998">Cell outer membrane</keyword>
<dbReference type="SUPFAM" id="SSF48452">
    <property type="entry name" value="TPR-like"/>
    <property type="match status" value="1"/>
</dbReference>
<evidence type="ECO:0000256" key="2">
    <source>
        <dbReference type="ARBA" id="ARBA00006275"/>
    </source>
</evidence>
<dbReference type="InterPro" id="IPR012944">
    <property type="entry name" value="SusD_RagB_dom"/>
</dbReference>
<dbReference type="EMBL" id="MBUA01000012">
    <property type="protein sequence ID" value="MBC6490876.1"/>
    <property type="molecule type" value="Genomic_DNA"/>
</dbReference>
<evidence type="ECO:0000313" key="7">
    <source>
        <dbReference type="EMBL" id="MBC6490876.1"/>
    </source>
</evidence>
<comment type="caution">
    <text evidence="7">The sequence shown here is derived from an EMBL/GenBank/DDBJ whole genome shotgun (WGS) entry which is preliminary data.</text>
</comment>
<proteinExistence type="inferred from homology"/>
<keyword evidence="3" id="KW-0732">Signal</keyword>
<dbReference type="Proteomes" id="UP000765802">
    <property type="component" value="Unassembled WGS sequence"/>
</dbReference>